<dbReference type="GO" id="GO:0005524">
    <property type="term" value="F:ATP binding"/>
    <property type="evidence" value="ECO:0007669"/>
    <property type="project" value="UniProtKB-KW"/>
</dbReference>
<keyword evidence="4" id="KW-0479">Metal-binding</keyword>
<keyword evidence="2" id="KW-0378">Hydrolase</keyword>
<dbReference type="PROSITE" id="PS50089">
    <property type="entry name" value="ZF_RING_2"/>
    <property type="match status" value="1"/>
</dbReference>
<sequence length="805" mass="90275">MAMGGWETLQIHKLTLNESPQSSAPTQISGGTPAATESIGIPHVESTYLVCIGSVYLEAASSSLKNGKVSKRIAIQPNGSSLHLYSSTKTSTYAGNLKQPEAGCLQSLIRKYKLEIDAFVPELTAIPEDRRKPGLQTLHIVLDIFCPLDDRKDVGRALGTRAIFLQDPFKNARKLDYMNPHLFELSEAARELLAKEGTEIAHKEQNSQKLNSKLGVEELTNRNNEISDIFTQSSYLREEGLLGSNLSISSKILTQLKPHQMSGVRWMFQKENAATTSRTKRLLRGGILADDMGMGKTLTTLALIATSNERNKFNASGGTLLICPKSVIASWTEQIERHTQLLAVVIDSTNRKTILTNTRKYDILITTYGVVTNKVSDTAAAIKNHHWKRIVLDEAHVIRERKNIQVKRIFALDADYRWCITGTPVQNKLDDYGSLLEFLKHPYYGTREKFNNTIIKPLRSRGPHALQMLKHLISETTIRRLKSGTSLDLPEPQNVDQRLAFQPDEKQLYELLQEFTANQIERAHCNGLDETGIYLAQLRLRLRQVCNHGIDLLPLQLQNDLRSLKIEGDSRSVISVALSHVICELCKESKSENATDLTTFTDCQHVVCATCKVEDGDCPICIQANQEEVSTSIQPSTKVLALLQNLRSERHLKSIIFSCWTKMLDLVEIALRRENIEFMRIDGTLSSSDRKTRINEFRSSSSGMTLLLTLGTGSVGLDLTVASRIHLLEPQFNPMLEEQALARVHRIGQTQPVKTIRYIIDNSYEEEILKRQFQKLQLAEICVGGSIGNKKITAEDLENLNLVIK</sequence>
<keyword evidence="1" id="KW-0547">Nucleotide-binding</keyword>
<dbReference type="GO" id="GO:0005634">
    <property type="term" value="C:nucleus"/>
    <property type="evidence" value="ECO:0007669"/>
    <property type="project" value="TreeGrafter"/>
</dbReference>
<dbReference type="InterPro" id="IPR038718">
    <property type="entry name" value="SNF2-like_sf"/>
</dbReference>
<dbReference type="CDD" id="cd18008">
    <property type="entry name" value="DEXDc_SHPRH-like"/>
    <property type="match status" value="1"/>
</dbReference>
<dbReference type="InterPro" id="IPR014001">
    <property type="entry name" value="Helicase_ATP-bd"/>
</dbReference>
<evidence type="ECO:0000256" key="4">
    <source>
        <dbReference type="PROSITE-ProRule" id="PRU00175"/>
    </source>
</evidence>
<dbReference type="Gene3D" id="3.40.50.300">
    <property type="entry name" value="P-loop containing nucleotide triphosphate hydrolases"/>
    <property type="match status" value="1"/>
</dbReference>
<keyword evidence="9" id="KW-1185">Reference proteome</keyword>
<reference evidence="8 9" key="1">
    <citation type="submission" date="2019-10" db="EMBL/GenBank/DDBJ databases">
        <authorList>
            <person name="Palmer J.M."/>
        </authorList>
    </citation>
    <scope>NUCLEOTIDE SEQUENCE [LARGE SCALE GENOMIC DNA]</scope>
    <source>
        <strain evidence="8 9">TWF694</strain>
    </source>
</reference>
<dbReference type="PANTHER" id="PTHR45626:SF52">
    <property type="entry name" value="SINGLE-STRANDED DNA-DEPENDENT ATPASE (EUROFUNG)"/>
    <property type="match status" value="1"/>
</dbReference>
<dbReference type="SMART" id="SM00184">
    <property type="entry name" value="RING"/>
    <property type="match status" value="1"/>
</dbReference>
<evidence type="ECO:0000313" key="9">
    <source>
        <dbReference type="Proteomes" id="UP001365542"/>
    </source>
</evidence>
<dbReference type="GO" id="GO:0008270">
    <property type="term" value="F:zinc ion binding"/>
    <property type="evidence" value="ECO:0007669"/>
    <property type="project" value="UniProtKB-KW"/>
</dbReference>
<dbReference type="InterPro" id="IPR050628">
    <property type="entry name" value="SNF2_RAD54_helicase_TF"/>
</dbReference>
<dbReference type="PROSITE" id="PS51194">
    <property type="entry name" value="HELICASE_CTER"/>
    <property type="match status" value="1"/>
</dbReference>
<dbReference type="InterPro" id="IPR001841">
    <property type="entry name" value="Znf_RING"/>
</dbReference>
<dbReference type="Proteomes" id="UP001365542">
    <property type="component" value="Unassembled WGS sequence"/>
</dbReference>
<dbReference type="SUPFAM" id="SSF52540">
    <property type="entry name" value="P-loop containing nucleoside triphosphate hydrolases"/>
    <property type="match status" value="2"/>
</dbReference>
<dbReference type="GO" id="GO:0016787">
    <property type="term" value="F:hydrolase activity"/>
    <property type="evidence" value="ECO:0007669"/>
    <property type="project" value="UniProtKB-KW"/>
</dbReference>
<feature type="domain" description="Helicase C-terminal" evidence="7">
    <location>
        <begin position="638"/>
        <end position="805"/>
    </location>
</feature>
<evidence type="ECO:0000256" key="3">
    <source>
        <dbReference type="ARBA" id="ARBA00022840"/>
    </source>
</evidence>
<evidence type="ECO:0000313" key="8">
    <source>
        <dbReference type="EMBL" id="KAK6524132.1"/>
    </source>
</evidence>
<comment type="caution">
    <text evidence="8">The sequence shown here is derived from an EMBL/GenBank/DDBJ whole genome shotgun (WGS) entry which is preliminary data.</text>
</comment>
<dbReference type="Pfam" id="PF00271">
    <property type="entry name" value="Helicase_C"/>
    <property type="match status" value="1"/>
</dbReference>
<dbReference type="SUPFAM" id="SSF57850">
    <property type="entry name" value="RING/U-box"/>
    <property type="match status" value="1"/>
</dbReference>
<accession>A0AAV9WRX9</accession>
<keyword evidence="4" id="KW-0862">Zinc</keyword>
<dbReference type="InterPro" id="IPR049730">
    <property type="entry name" value="SNF2/RAD54-like_C"/>
</dbReference>
<evidence type="ECO:0000256" key="1">
    <source>
        <dbReference type="ARBA" id="ARBA00022741"/>
    </source>
</evidence>
<protein>
    <submittedName>
        <fullName evidence="8">Uncharacterized protein</fullName>
    </submittedName>
</protein>
<organism evidence="8 9">
    <name type="scientific">Orbilia ellipsospora</name>
    <dbReference type="NCBI Taxonomy" id="2528407"/>
    <lineage>
        <taxon>Eukaryota</taxon>
        <taxon>Fungi</taxon>
        <taxon>Dikarya</taxon>
        <taxon>Ascomycota</taxon>
        <taxon>Pezizomycotina</taxon>
        <taxon>Orbiliomycetes</taxon>
        <taxon>Orbiliales</taxon>
        <taxon>Orbiliaceae</taxon>
        <taxon>Orbilia</taxon>
    </lineage>
</organism>
<dbReference type="SMART" id="SM00487">
    <property type="entry name" value="DEXDc"/>
    <property type="match status" value="1"/>
</dbReference>
<feature type="domain" description="RING-type" evidence="5">
    <location>
        <begin position="583"/>
        <end position="621"/>
    </location>
</feature>
<dbReference type="SMART" id="SM00490">
    <property type="entry name" value="HELICc"/>
    <property type="match status" value="1"/>
</dbReference>
<keyword evidence="4" id="KW-0863">Zinc-finger</keyword>
<keyword evidence="3" id="KW-0067">ATP-binding</keyword>
<dbReference type="InterPro" id="IPR000330">
    <property type="entry name" value="SNF2_N"/>
</dbReference>
<dbReference type="Gene3D" id="3.40.50.10810">
    <property type="entry name" value="Tandem AAA-ATPase domain"/>
    <property type="match status" value="1"/>
</dbReference>
<dbReference type="Pfam" id="PF00176">
    <property type="entry name" value="SNF2-rel_dom"/>
    <property type="match status" value="1"/>
</dbReference>
<feature type="domain" description="Helicase ATP-binding" evidence="6">
    <location>
        <begin position="277"/>
        <end position="442"/>
    </location>
</feature>
<dbReference type="AlphaFoldDB" id="A0AAV9WRX9"/>
<dbReference type="InterPro" id="IPR001650">
    <property type="entry name" value="Helicase_C-like"/>
</dbReference>
<dbReference type="GO" id="GO:0008094">
    <property type="term" value="F:ATP-dependent activity, acting on DNA"/>
    <property type="evidence" value="ECO:0007669"/>
    <property type="project" value="TreeGrafter"/>
</dbReference>
<gene>
    <name evidence="8" type="ORF">TWF694_005793</name>
</gene>
<evidence type="ECO:0000259" key="5">
    <source>
        <dbReference type="PROSITE" id="PS50089"/>
    </source>
</evidence>
<evidence type="ECO:0000256" key="2">
    <source>
        <dbReference type="ARBA" id="ARBA00022801"/>
    </source>
</evidence>
<dbReference type="GO" id="GO:0006281">
    <property type="term" value="P:DNA repair"/>
    <property type="evidence" value="ECO:0007669"/>
    <property type="project" value="TreeGrafter"/>
</dbReference>
<dbReference type="CDD" id="cd18793">
    <property type="entry name" value="SF2_C_SNF"/>
    <property type="match status" value="1"/>
</dbReference>
<dbReference type="InterPro" id="IPR027417">
    <property type="entry name" value="P-loop_NTPase"/>
</dbReference>
<evidence type="ECO:0000259" key="6">
    <source>
        <dbReference type="PROSITE" id="PS51192"/>
    </source>
</evidence>
<name>A0AAV9WRX9_9PEZI</name>
<evidence type="ECO:0000259" key="7">
    <source>
        <dbReference type="PROSITE" id="PS51194"/>
    </source>
</evidence>
<dbReference type="PROSITE" id="PS51192">
    <property type="entry name" value="HELICASE_ATP_BIND_1"/>
    <property type="match status" value="1"/>
</dbReference>
<dbReference type="PANTHER" id="PTHR45626">
    <property type="entry name" value="TRANSCRIPTION TERMINATION FACTOR 2-RELATED"/>
    <property type="match status" value="1"/>
</dbReference>
<dbReference type="EMBL" id="JAVHJO010000018">
    <property type="protein sequence ID" value="KAK6524132.1"/>
    <property type="molecule type" value="Genomic_DNA"/>
</dbReference>
<dbReference type="CDD" id="cd16449">
    <property type="entry name" value="RING-HC"/>
    <property type="match status" value="1"/>
</dbReference>
<proteinExistence type="predicted"/>